<evidence type="ECO:0000313" key="3">
    <source>
        <dbReference type="EMBL" id="KAI9253515.1"/>
    </source>
</evidence>
<proteinExistence type="predicted"/>
<name>A0AAD5JTX9_9FUNG</name>
<organism evidence="3 4">
    <name type="scientific">Phascolomyces articulosus</name>
    <dbReference type="NCBI Taxonomy" id="60185"/>
    <lineage>
        <taxon>Eukaryota</taxon>
        <taxon>Fungi</taxon>
        <taxon>Fungi incertae sedis</taxon>
        <taxon>Mucoromycota</taxon>
        <taxon>Mucoromycotina</taxon>
        <taxon>Mucoromycetes</taxon>
        <taxon>Mucorales</taxon>
        <taxon>Lichtheimiaceae</taxon>
        <taxon>Phascolomyces</taxon>
    </lineage>
</organism>
<gene>
    <name evidence="3" type="ORF">BDA99DRAFT_520017</name>
</gene>
<evidence type="ECO:0000313" key="4">
    <source>
        <dbReference type="Proteomes" id="UP001209540"/>
    </source>
</evidence>
<evidence type="ECO:0000259" key="2">
    <source>
        <dbReference type="Pfam" id="PF25381"/>
    </source>
</evidence>
<dbReference type="AlphaFoldDB" id="A0AAD5JTX9"/>
<comment type="caution">
    <text evidence="3">The sequence shown here is derived from an EMBL/GenBank/DDBJ whole genome shotgun (WGS) entry which is preliminary data.</text>
</comment>
<evidence type="ECO:0000256" key="1">
    <source>
        <dbReference type="SAM" id="MobiDB-lite"/>
    </source>
</evidence>
<protein>
    <recommendedName>
        <fullName evidence="2">Skg3/CAF120-like PH-like domain-containing protein</fullName>
    </recommendedName>
</protein>
<feature type="domain" description="Skg3/CAF120-like PH-like" evidence="2">
    <location>
        <begin position="4"/>
        <end position="96"/>
    </location>
</feature>
<accession>A0AAD5JTX9</accession>
<reference evidence="3" key="1">
    <citation type="journal article" date="2022" name="IScience">
        <title>Evolution of zygomycete secretomes and the origins of terrestrial fungal ecologies.</title>
        <authorList>
            <person name="Chang Y."/>
            <person name="Wang Y."/>
            <person name="Mondo S."/>
            <person name="Ahrendt S."/>
            <person name="Andreopoulos W."/>
            <person name="Barry K."/>
            <person name="Beard J."/>
            <person name="Benny G.L."/>
            <person name="Blankenship S."/>
            <person name="Bonito G."/>
            <person name="Cuomo C."/>
            <person name="Desiro A."/>
            <person name="Gervers K.A."/>
            <person name="Hundley H."/>
            <person name="Kuo A."/>
            <person name="LaButti K."/>
            <person name="Lang B.F."/>
            <person name="Lipzen A."/>
            <person name="O'Donnell K."/>
            <person name="Pangilinan J."/>
            <person name="Reynolds N."/>
            <person name="Sandor L."/>
            <person name="Smith M.E."/>
            <person name="Tsang A."/>
            <person name="Grigoriev I.V."/>
            <person name="Stajich J.E."/>
            <person name="Spatafora J.W."/>
        </authorList>
    </citation>
    <scope>NUCLEOTIDE SEQUENCE</scope>
    <source>
        <strain evidence="3">RSA 2281</strain>
    </source>
</reference>
<dbReference type="Pfam" id="PF25381">
    <property type="entry name" value="PH_26"/>
    <property type="match status" value="1"/>
</dbReference>
<sequence length="111" mass="12448">MDTKKSKTPLMTMTSITHAYAIYPELPQLIEKSCIMRMDGWILRKGAKNPEEGHVLLMADHCQAMLNGLLAMFDAYKMHGRPEHLITDPTEKESLHYGDAGSPRLVYGSTA</sequence>
<feature type="region of interest" description="Disordered" evidence="1">
    <location>
        <begin position="88"/>
        <end position="111"/>
    </location>
</feature>
<dbReference type="EMBL" id="JAIXMP010000026">
    <property type="protein sequence ID" value="KAI9253515.1"/>
    <property type="molecule type" value="Genomic_DNA"/>
</dbReference>
<keyword evidence="4" id="KW-1185">Reference proteome</keyword>
<reference evidence="3" key="2">
    <citation type="submission" date="2023-02" db="EMBL/GenBank/DDBJ databases">
        <authorList>
            <consortium name="DOE Joint Genome Institute"/>
            <person name="Mondo S.J."/>
            <person name="Chang Y."/>
            <person name="Wang Y."/>
            <person name="Ahrendt S."/>
            <person name="Andreopoulos W."/>
            <person name="Barry K."/>
            <person name="Beard J."/>
            <person name="Benny G.L."/>
            <person name="Blankenship S."/>
            <person name="Bonito G."/>
            <person name="Cuomo C."/>
            <person name="Desiro A."/>
            <person name="Gervers K.A."/>
            <person name="Hundley H."/>
            <person name="Kuo A."/>
            <person name="LaButti K."/>
            <person name="Lang B.F."/>
            <person name="Lipzen A."/>
            <person name="O'Donnell K."/>
            <person name="Pangilinan J."/>
            <person name="Reynolds N."/>
            <person name="Sandor L."/>
            <person name="Smith M.W."/>
            <person name="Tsang A."/>
            <person name="Grigoriev I.V."/>
            <person name="Stajich J.E."/>
            <person name="Spatafora J.W."/>
        </authorList>
    </citation>
    <scope>NUCLEOTIDE SEQUENCE</scope>
    <source>
        <strain evidence="3">RSA 2281</strain>
    </source>
</reference>
<dbReference type="InterPro" id="IPR058155">
    <property type="entry name" value="Skg3/CAF120-like_PH"/>
</dbReference>
<dbReference type="Proteomes" id="UP001209540">
    <property type="component" value="Unassembled WGS sequence"/>
</dbReference>